<name>C5T511_ACIDE</name>
<dbReference type="AlphaFoldDB" id="C5T511"/>
<gene>
    <name evidence="2" type="ORF">AcdelDRAFT_1991</name>
</gene>
<feature type="compositionally biased region" description="Polar residues" evidence="1">
    <location>
        <begin position="52"/>
        <end position="65"/>
    </location>
</feature>
<evidence type="ECO:0000256" key="1">
    <source>
        <dbReference type="SAM" id="MobiDB-lite"/>
    </source>
</evidence>
<feature type="region of interest" description="Disordered" evidence="1">
    <location>
        <begin position="43"/>
        <end position="65"/>
    </location>
</feature>
<sequence>MSQLQADFARIFATNPAAPPPITPEALEALRVRADLEFQQHREASRVHRALQDQQQHNAQMGVQS</sequence>
<accession>C5T511</accession>
<organism evidence="2 3">
    <name type="scientific">Acidovorax delafieldii 2AN</name>
    <dbReference type="NCBI Taxonomy" id="573060"/>
    <lineage>
        <taxon>Bacteria</taxon>
        <taxon>Pseudomonadati</taxon>
        <taxon>Pseudomonadota</taxon>
        <taxon>Betaproteobacteria</taxon>
        <taxon>Burkholderiales</taxon>
        <taxon>Comamonadaceae</taxon>
        <taxon>Acidovorax</taxon>
    </lineage>
</organism>
<dbReference type="PATRIC" id="fig|573060.9.peg.3165"/>
<dbReference type="RefSeq" id="WP_005796044.1">
    <property type="nucleotide sequence ID" value="NZ_ACQT01000055.1"/>
</dbReference>
<dbReference type="EMBL" id="ACQT01000055">
    <property type="protein sequence ID" value="EER60466.1"/>
    <property type="molecule type" value="Genomic_DNA"/>
</dbReference>
<comment type="caution">
    <text evidence="2">The sequence shown here is derived from an EMBL/GenBank/DDBJ whole genome shotgun (WGS) entry which is preliminary data.</text>
</comment>
<evidence type="ECO:0000313" key="2">
    <source>
        <dbReference type="EMBL" id="EER60466.1"/>
    </source>
</evidence>
<proteinExistence type="predicted"/>
<evidence type="ECO:0000313" key="3">
    <source>
        <dbReference type="Proteomes" id="UP000003856"/>
    </source>
</evidence>
<protein>
    <submittedName>
        <fullName evidence="2">Uncharacterized protein</fullName>
    </submittedName>
</protein>
<dbReference type="OrthoDB" id="8818939at2"/>
<keyword evidence="3" id="KW-1185">Reference proteome</keyword>
<dbReference type="Proteomes" id="UP000003856">
    <property type="component" value="Unassembled WGS sequence"/>
</dbReference>
<reference evidence="2 3" key="1">
    <citation type="submission" date="2009-05" db="EMBL/GenBank/DDBJ databases">
        <title>The draft genome of Acidovorax delafieldii 2AN.</title>
        <authorList>
            <consortium name="US DOE Joint Genome Institute (JGI-PGF)"/>
            <person name="Lucas S."/>
            <person name="Copeland A."/>
            <person name="Lapidus A."/>
            <person name="Glavina del Rio T."/>
            <person name="Tice H."/>
            <person name="Bruce D."/>
            <person name="Goodwin L."/>
            <person name="Pitluck S."/>
            <person name="Larimer F."/>
            <person name="Land M.L."/>
            <person name="Hauser L."/>
            <person name="Shelobolina E.S."/>
            <person name="Picardal F."/>
            <person name="Roden E."/>
            <person name="Emerson D."/>
        </authorList>
    </citation>
    <scope>NUCLEOTIDE SEQUENCE [LARGE SCALE GENOMIC DNA]</scope>
    <source>
        <strain evidence="2 3">2AN</strain>
    </source>
</reference>